<gene>
    <name evidence="3" type="ORF">CO690_05975</name>
</gene>
<sequence length="92" mass="10253">MNQISILELGNSMEDTVTRVSHTHERVVITKNGKPVGALISIDDLSLLERLEDQCDAHEAAELLARTKTTMPFAEFVEALEADIESENTEDR</sequence>
<organism evidence="3 4">
    <name type="scientific">Rothia mucilaginosa</name>
    <dbReference type="NCBI Taxonomy" id="43675"/>
    <lineage>
        <taxon>Bacteria</taxon>
        <taxon>Bacillati</taxon>
        <taxon>Actinomycetota</taxon>
        <taxon>Actinomycetes</taxon>
        <taxon>Micrococcales</taxon>
        <taxon>Micrococcaceae</taxon>
        <taxon>Rothia</taxon>
    </lineage>
</organism>
<accession>A0A291DFS7</accession>
<name>A0A291DFS7_9MICC</name>
<comment type="similarity">
    <text evidence="1 2">Belongs to the phD/YefM antitoxin family.</text>
</comment>
<dbReference type="RefSeq" id="WP_096740925.1">
    <property type="nucleotide sequence ID" value="NZ_CP023510.1"/>
</dbReference>
<dbReference type="InterPro" id="IPR036165">
    <property type="entry name" value="YefM-like_sf"/>
</dbReference>
<dbReference type="InterPro" id="IPR006442">
    <property type="entry name" value="Antitoxin_Phd/YefM"/>
</dbReference>
<evidence type="ECO:0000313" key="3">
    <source>
        <dbReference type="EMBL" id="ATF63247.1"/>
    </source>
</evidence>
<dbReference type="Pfam" id="PF02604">
    <property type="entry name" value="PhdYeFM_antitox"/>
    <property type="match status" value="1"/>
</dbReference>
<protein>
    <recommendedName>
        <fullName evidence="2">Antitoxin</fullName>
    </recommendedName>
</protein>
<dbReference type="Proteomes" id="UP000218628">
    <property type="component" value="Chromosome"/>
</dbReference>
<comment type="function">
    <text evidence="2">Antitoxin component of a type II toxin-antitoxin (TA) system.</text>
</comment>
<dbReference type="AlphaFoldDB" id="A0A291DFS7"/>
<evidence type="ECO:0000256" key="2">
    <source>
        <dbReference type="RuleBase" id="RU362080"/>
    </source>
</evidence>
<evidence type="ECO:0000313" key="4">
    <source>
        <dbReference type="Proteomes" id="UP000218628"/>
    </source>
</evidence>
<dbReference type="EMBL" id="CP023510">
    <property type="protein sequence ID" value="ATF63247.1"/>
    <property type="molecule type" value="Genomic_DNA"/>
</dbReference>
<dbReference type="SUPFAM" id="SSF143120">
    <property type="entry name" value="YefM-like"/>
    <property type="match status" value="1"/>
</dbReference>
<evidence type="ECO:0000256" key="1">
    <source>
        <dbReference type="ARBA" id="ARBA00009981"/>
    </source>
</evidence>
<dbReference type="NCBIfam" id="TIGR01552">
    <property type="entry name" value="phd_fam"/>
    <property type="match status" value="1"/>
</dbReference>
<reference evidence="4" key="1">
    <citation type="submission" date="2017-09" db="EMBL/GenBank/DDBJ databases">
        <title>FDA dAtabase for Regulatory Grade micrObial Sequences (FDA-ARGOS): Supporting development and validation of Infectious Disease Dx tests.</title>
        <authorList>
            <person name="Minogue T."/>
            <person name="Wolcott M."/>
            <person name="Wasieloski L."/>
            <person name="Aguilar W."/>
            <person name="Moore D."/>
            <person name="Tallon L."/>
            <person name="Sadzewicz L."/>
            <person name="Ott S."/>
            <person name="Zhao X."/>
            <person name="Nagaraj S."/>
            <person name="Vavikolanu K."/>
            <person name="Aluvathingal J."/>
            <person name="Nadendla S."/>
            <person name="Sichtig H."/>
        </authorList>
    </citation>
    <scope>NUCLEOTIDE SEQUENCE [LARGE SCALE GENOMIC DNA]</scope>
    <source>
        <strain evidence="4">FDAARGOS_369</strain>
    </source>
</reference>
<dbReference type="Gene3D" id="3.40.1620.10">
    <property type="entry name" value="YefM-like domain"/>
    <property type="match status" value="1"/>
</dbReference>
<proteinExistence type="inferred from homology"/>